<comment type="caution">
    <text evidence="5">The sequence shown here is derived from an EMBL/GenBank/DDBJ whole genome shotgun (WGS) entry which is preliminary data.</text>
</comment>
<organism evidence="5 6">
    <name type="scientific">Thalassobacterium maritimum</name>
    <dbReference type="NCBI Taxonomy" id="3041265"/>
    <lineage>
        <taxon>Bacteria</taxon>
        <taxon>Pseudomonadati</taxon>
        <taxon>Verrucomicrobiota</taxon>
        <taxon>Opitutia</taxon>
        <taxon>Puniceicoccales</taxon>
        <taxon>Coraliomargaritaceae</taxon>
        <taxon>Thalassobacterium</taxon>
    </lineage>
</organism>
<evidence type="ECO:0000256" key="2">
    <source>
        <dbReference type="ARBA" id="ARBA00022729"/>
    </source>
</evidence>
<keyword evidence="2 3" id="KW-0732">Signal</keyword>
<dbReference type="SUPFAM" id="SSF88713">
    <property type="entry name" value="Glycoside hydrolase/deacetylase"/>
    <property type="match status" value="1"/>
</dbReference>
<proteinExistence type="predicted"/>
<dbReference type="RefSeq" id="WP_308951314.1">
    <property type="nucleotide sequence ID" value="NZ_JARXHW010000037.1"/>
</dbReference>
<evidence type="ECO:0000313" key="6">
    <source>
        <dbReference type="Proteomes" id="UP001225316"/>
    </source>
</evidence>
<evidence type="ECO:0000256" key="1">
    <source>
        <dbReference type="ARBA" id="ARBA00004613"/>
    </source>
</evidence>
<name>A0ABU1AWZ6_9BACT</name>
<reference evidence="5 6" key="1">
    <citation type="submission" date="2023-04" db="EMBL/GenBank/DDBJ databases">
        <title>A novel bacteria isolated from coastal sediment.</title>
        <authorList>
            <person name="Liu X.-J."/>
            <person name="Du Z.-J."/>
        </authorList>
    </citation>
    <scope>NUCLEOTIDE SEQUENCE [LARGE SCALE GENOMIC DNA]</scope>
    <source>
        <strain evidence="5 6">SDUM461003</strain>
    </source>
</reference>
<dbReference type="PANTHER" id="PTHR34216">
    <property type="match status" value="1"/>
</dbReference>
<dbReference type="InterPro" id="IPR011330">
    <property type="entry name" value="Glyco_hydro/deAcase_b/a-brl"/>
</dbReference>
<evidence type="ECO:0000313" key="5">
    <source>
        <dbReference type="EMBL" id="MDQ8208680.1"/>
    </source>
</evidence>
<dbReference type="EMBL" id="JARXHW010000037">
    <property type="protein sequence ID" value="MDQ8208680.1"/>
    <property type="molecule type" value="Genomic_DNA"/>
</dbReference>
<feature type="signal peptide" evidence="3">
    <location>
        <begin position="1"/>
        <end position="22"/>
    </location>
</feature>
<evidence type="ECO:0000259" key="4">
    <source>
        <dbReference type="Pfam" id="PF01522"/>
    </source>
</evidence>
<sequence>MHTRFTQLILSLALCLPLISAAEAPRLIDGRITLLPEQSFGGKVISTGVTLDRSCEANFEKSRDANIEWKLDTPLPAGWWHGVVESDHKQSYANRDISIMMVGGQNPSVFVASNYNYVASGEAQRFEFWIHTSTPSESVRIDPKGDLWRWNNTWPVSRITLEQASPTQLAPSDAITIELPVADDGSVNLPFPLPTGNWSLGGYMTQAGEAVVEGSEGLPIPLSYKLDKWKKRRVYSVSFHIRSPLQSVKILTKDLFSTVLMKHKVTRNRDYGIEGELAVTVDPTRTVIETLELHGANLSGAAPSFPQFPQGKERAVLTSWDDGKPEDLRCAEILIKHGYKPTFMLNGNSPALKFMDQLEAMGAEIGSHGSSHTALNTMTPEGALENMASMRLMLENQLGHPVIAFSYPSGYFPAQSEDGDYVLQAVREAGYWIGRSQLTRRQTIEDIDEPLVMRSNGLWGSGNKALVADWPKFLEQEGGVFYLKGHSWQIGKNEAGWQKFDDFVAQFAGEPSAWYPSNNEFALWLWAQDNIDLSIESSSANRTLMKLQRPWLHPWLAERMPLSLDLPDGVTSVRWQGRDIPASNGRVELTWPNQ</sequence>
<dbReference type="PANTHER" id="PTHR34216:SF3">
    <property type="entry name" value="POLY-BETA-1,6-N-ACETYL-D-GLUCOSAMINE N-DEACETYLASE"/>
    <property type="match status" value="1"/>
</dbReference>
<dbReference type="InterPro" id="IPR051398">
    <property type="entry name" value="Polysacch_Deacetylase"/>
</dbReference>
<dbReference type="InterPro" id="IPR002509">
    <property type="entry name" value="NODB_dom"/>
</dbReference>
<feature type="chain" id="PRO_5045645759" evidence="3">
    <location>
        <begin position="23"/>
        <end position="594"/>
    </location>
</feature>
<feature type="domain" description="NodB homology" evidence="4">
    <location>
        <begin position="312"/>
        <end position="430"/>
    </location>
</feature>
<comment type="subcellular location">
    <subcellularLocation>
        <location evidence="1">Secreted</location>
    </subcellularLocation>
</comment>
<keyword evidence="6" id="KW-1185">Reference proteome</keyword>
<dbReference type="Gene3D" id="3.20.20.370">
    <property type="entry name" value="Glycoside hydrolase/deacetylase"/>
    <property type="match status" value="1"/>
</dbReference>
<accession>A0ABU1AWZ6</accession>
<protein>
    <submittedName>
        <fullName evidence="5">Polysaccharide deacetylase family protein</fullName>
    </submittedName>
</protein>
<dbReference type="Proteomes" id="UP001225316">
    <property type="component" value="Unassembled WGS sequence"/>
</dbReference>
<dbReference type="Pfam" id="PF01522">
    <property type="entry name" value="Polysacc_deac_1"/>
    <property type="match status" value="1"/>
</dbReference>
<evidence type="ECO:0000256" key="3">
    <source>
        <dbReference type="SAM" id="SignalP"/>
    </source>
</evidence>
<gene>
    <name evidence="5" type="ORF">QEH52_14230</name>
</gene>